<dbReference type="Proteomes" id="UP000736328">
    <property type="component" value="Unassembled WGS sequence"/>
</dbReference>
<evidence type="ECO:0000259" key="1">
    <source>
        <dbReference type="Pfam" id="PF04480"/>
    </source>
</evidence>
<reference evidence="2" key="1">
    <citation type="submission" date="2020-07" db="EMBL/GenBank/DDBJ databases">
        <title>Huge and variable diversity of episymbiotic CPR bacteria and DPANN archaea in groundwater ecosystems.</title>
        <authorList>
            <person name="He C.Y."/>
            <person name="Keren R."/>
            <person name="Whittaker M."/>
            <person name="Farag I.F."/>
            <person name="Doudna J."/>
            <person name="Cate J.H.D."/>
            <person name="Banfield J.F."/>
        </authorList>
    </citation>
    <scope>NUCLEOTIDE SEQUENCE</scope>
    <source>
        <strain evidence="2">NC_groundwater_1520_Pr4_B-0.1um_53_5</strain>
    </source>
</reference>
<dbReference type="PANTHER" id="PTHR38590:SF1">
    <property type="entry name" value="BLL0828 PROTEIN"/>
    <property type="match status" value="1"/>
</dbReference>
<dbReference type="Pfam" id="PF04480">
    <property type="entry name" value="DUF559"/>
    <property type="match status" value="1"/>
</dbReference>
<dbReference type="AlphaFoldDB" id="A0A933MJS2"/>
<sequence length="115" mass="13593">MIRNQRYTQIKLAVAKQLRREMTVAEKCFWNAVKGNKVNGLHFRRQQIIDGFIADFYCDKIKLVVEIDGGVHEKQKDYDAERDRIIKTHGLTVWRFKNEEVMNNIEQALGKIRTL</sequence>
<dbReference type="PANTHER" id="PTHR38590">
    <property type="entry name" value="BLL0828 PROTEIN"/>
    <property type="match status" value="1"/>
</dbReference>
<protein>
    <submittedName>
        <fullName evidence="2">DUF559 domain-containing protein</fullName>
    </submittedName>
</protein>
<accession>A0A933MJS2</accession>
<dbReference type="EMBL" id="JACQXR010000023">
    <property type="protein sequence ID" value="MBI4725990.1"/>
    <property type="molecule type" value="Genomic_DNA"/>
</dbReference>
<evidence type="ECO:0000313" key="2">
    <source>
        <dbReference type="EMBL" id="MBI4725990.1"/>
    </source>
</evidence>
<comment type="caution">
    <text evidence="2">The sequence shown here is derived from an EMBL/GenBank/DDBJ whole genome shotgun (WGS) entry which is preliminary data.</text>
</comment>
<dbReference type="InterPro" id="IPR047216">
    <property type="entry name" value="Endonuclease_DUF559_bact"/>
</dbReference>
<organism evidence="2 3">
    <name type="scientific">candidate division TA06 bacterium</name>
    <dbReference type="NCBI Taxonomy" id="2250710"/>
    <lineage>
        <taxon>Bacteria</taxon>
        <taxon>Bacteria division TA06</taxon>
    </lineage>
</organism>
<dbReference type="InterPro" id="IPR011335">
    <property type="entry name" value="Restrct_endonuc-II-like"/>
</dbReference>
<dbReference type="Gene3D" id="3.40.960.10">
    <property type="entry name" value="VSR Endonuclease"/>
    <property type="match status" value="1"/>
</dbReference>
<feature type="domain" description="DUF559" evidence="1">
    <location>
        <begin position="13"/>
        <end position="113"/>
    </location>
</feature>
<proteinExistence type="predicted"/>
<dbReference type="CDD" id="cd01038">
    <property type="entry name" value="Endonuclease_DUF559"/>
    <property type="match status" value="1"/>
</dbReference>
<evidence type="ECO:0000313" key="3">
    <source>
        <dbReference type="Proteomes" id="UP000736328"/>
    </source>
</evidence>
<gene>
    <name evidence="2" type="ORF">HY768_01990</name>
</gene>
<name>A0A933MJS2_UNCT6</name>
<dbReference type="SUPFAM" id="SSF52980">
    <property type="entry name" value="Restriction endonuclease-like"/>
    <property type="match status" value="1"/>
</dbReference>
<dbReference type="InterPro" id="IPR007569">
    <property type="entry name" value="DUF559"/>
</dbReference>